<name>A0A8J7Z6U4_9CYAN</name>
<proteinExistence type="predicted"/>
<keyword evidence="2" id="KW-1185">Reference proteome</keyword>
<accession>A0A8J7Z6U4</accession>
<reference evidence="1" key="1">
    <citation type="submission" date="2019-12" db="EMBL/GenBank/DDBJ databases">
        <title>High-Quality draft genome sequences of three cyanobacteria isolated from the limestone walls of the Old Cathedral of Coimbra.</title>
        <authorList>
            <person name="Tiago I."/>
            <person name="Soares F."/>
            <person name="Portugal A."/>
        </authorList>
    </citation>
    <scope>NUCLEOTIDE SEQUENCE</scope>
    <source>
        <strain evidence="1">A</strain>
    </source>
</reference>
<sequence>MTIIVTFDSFLKTTAVQRGVSDIELETLSLALNGDSTDQIAKKLDIEPEATRKRLSEVYKKFKILGKGPGKLAKLQSILMTEFQNQPPQEQLSVVSSAIAGNEAITNAAKPTSRRKKVLLLCSGIDGKTLAEHLSNTILKHPSLQTQVVSVDITSDASQTEIAEAASHSADVCVVCITHRGFKRPWLNFEIGFLTARIPHLKLLRLYQADLSGPLAHLASIDGTTRKGLSKLLHDILGGDLREAEDWVSFKASSSNWEKWLSDDLSRAALATAVEADVVVDAGMSLLMDNEYVRNNNCFRQLFLSRLGEMGQQIQSVGSTGSRFSLPADQYPHCLVDLQKNSLNPRVRAVALVDNLEHFWPDESGIEIWETANRLSQRLFVFSKLRDFDQSIGILLRHANKYDVFVMLKDQYLRLIEKFQIPPNLDFSIIETEQDGELLARYDYEMTSKGNQKLIRFCAASVEVNHYKKALKDVFKTAQASQVNLRGTNADSIIQKFDEIRNRLCESLTRSESA</sequence>
<protein>
    <submittedName>
        <fullName evidence="1">Uncharacterized protein</fullName>
    </submittedName>
</protein>
<dbReference type="EMBL" id="WVIE01000025">
    <property type="protein sequence ID" value="NDJ19133.1"/>
    <property type="molecule type" value="Genomic_DNA"/>
</dbReference>
<dbReference type="AlphaFoldDB" id="A0A8J7Z6U4"/>
<organism evidence="1 2">
    <name type="scientific">Myxacorys almedinensis A</name>
    <dbReference type="NCBI Taxonomy" id="2690445"/>
    <lineage>
        <taxon>Bacteria</taxon>
        <taxon>Bacillati</taxon>
        <taxon>Cyanobacteriota</taxon>
        <taxon>Cyanophyceae</taxon>
        <taxon>Leptolyngbyales</taxon>
        <taxon>Leptolyngbyaceae</taxon>
        <taxon>Myxacorys</taxon>
        <taxon>Myxacorys almedinensis</taxon>
    </lineage>
</organism>
<evidence type="ECO:0000313" key="2">
    <source>
        <dbReference type="Proteomes" id="UP000646053"/>
    </source>
</evidence>
<comment type="caution">
    <text evidence="1">The sequence shown here is derived from an EMBL/GenBank/DDBJ whole genome shotgun (WGS) entry which is preliminary data.</text>
</comment>
<evidence type="ECO:0000313" key="1">
    <source>
        <dbReference type="EMBL" id="NDJ19133.1"/>
    </source>
</evidence>
<dbReference type="Proteomes" id="UP000646053">
    <property type="component" value="Unassembled WGS sequence"/>
</dbReference>
<gene>
    <name evidence="1" type="ORF">GS601_17875</name>
</gene>